<feature type="transmembrane region" description="Helical" evidence="11">
    <location>
        <begin position="959"/>
        <end position="984"/>
    </location>
</feature>
<dbReference type="SMART" id="SM00382">
    <property type="entry name" value="AAA"/>
    <property type="match status" value="2"/>
</dbReference>
<feature type="transmembrane region" description="Helical" evidence="11">
    <location>
        <begin position="175"/>
        <end position="196"/>
    </location>
</feature>
<evidence type="ECO:0000259" key="12">
    <source>
        <dbReference type="PROSITE" id="PS50893"/>
    </source>
</evidence>
<dbReference type="OrthoDB" id="6500128at2759"/>
<dbReference type="SUPFAM" id="SSF90123">
    <property type="entry name" value="ABC transporter transmembrane region"/>
    <property type="match status" value="2"/>
</dbReference>
<evidence type="ECO:0000259" key="13">
    <source>
        <dbReference type="PROSITE" id="PS50929"/>
    </source>
</evidence>
<sequence length="1507" mass="168895">MQITGGIAKLHSIVVFLYSLLSPLSFGGFAFIGWYLLRLYQGSRRSSCGYGTLETDVSTPLLGGNFEHEVAENASDYPVLEWNVLCNSSQLDCQQVIKRVPRKEILKCYAELVVIVLCIALEESFQKTANETPEEAQKIPSSRLFWFTLLVSSCCRIVSFHRGGKLLKTLKNLRALSFLSYGYIFCVKVLHFTSIFLNSRLKSLEGTYVAGGASLAGVLVVIGLSSQNSFKPTVLPIGRQDAPPSPEESCSIFQSLTFSWLDSLIFRYSQKQLRIQDIYDLQSKYHTPSVIQRYSDRSHRSKTLMRRLIEFCWKSIIIQCSWSLAGALASFMPTLQMKKILEYMEDPRNSSNRVAWVYVFLMVASKILAALCESQAVFLGARVCFQLKSITISEISRKALQQSLFSLVSETEPTATSGEIINLVAIDSTAVSELCGSLHYLVQAGIMTTVAISLLYQMLGWSAFVGVSAIVVLLPFNVKIATLMQRYQSKALNMTDKKTNTINVMLSSIKNVKFLCWEDRFQDIIMGFRTSECSFLMKKLFCWATLHLVWFLTPTLVTATTFGASIYLQKQEITVASAYTALTLFALLRNPLTQLATMLGTIVQTMVSAKRIEKFLNRTNTRKHEILIQTVAEIGFQNATLAWNRFGTGFKLEDLNIDFKLHKLNVIIGPSGSGKSSILLALLGELDLIKGSIKVPRSHKYDTRCSFAYCSQTPWITNTTLKENIIFSSYFDPERYQKTLHVCGLEDDLSEMQDGDETIVGDKGMSLSGGQRQRLALARAVYSDAEHLLLDDCLSAVDPGMAVWIFKKCMLGPLMEGRTCILATHNIALVQRHADMIVLLEEGRVSKVGNATGFSSDCHFNSSQPSKIETTELDPAKKPKKKMISESDAELNREEHKEDGSIKIEVYDWLVRHLGGWKVMILFTLLLCLSHGIEMGQTLWIKFWCSPKDGEERHYRSPTYYLCIYAAIGLLHASVTTIIMLKFLSTGLEASSKIFEEILNRVLHARMSFFDFTPTGRILSRITKDFETLEQELMILLLQLLFAITSLGAILLMISAIATKFLFFAFVLGSVYAVVIMFYVPVFRDLKRYEGITRSPIFEQFSELLSGFVTIRGFGKERNSMEELFKKLDLNNRPTYYVSVVQLWLGFRVEVLGSLVLGATATLSLLNAKELGAGLAGLALTYAMPFSQSALWTATVSSNVEIQMTSAERIKEYTEIDCEDTEIGVVANPQWSHNSEIRFDHVYVRYAPHLPDILKNVSFTISPNSKVAIVGRTGSGKSTIMMSLFRLVELEGGAIQIGDRDIASLNLRTLRKELTVIPQDPSLFSGTIKSNIDPFDLYSSQELTLFAERIGLFKETESERSLNSLDSLVSEGGENMSQGQRQLLCLARALLQNPKILVLDEATASIDHETDAIIQQVVRDFSVGGIVITVAHRISTIIDYDQVIVLDSGVVKENNHPYLLLQERNGAFHKMCKESGVYEDLERAAKKAYQTSCKKTRPTPYNPELNK</sequence>
<dbReference type="GO" id="GO:0016887">
    <property type="term" value="F:ATP hydrolysis activity"/>
    <property type="evidence" value="ECO:0007669"/>
    <property type="project" value="InterPro"/>
</dbReference>
<feature type="transmembrane region" description="Helical" evidence="11">
    <location>
        <begin position="573"/>
        <end position="592"/>
    </location>
</feature>
<dbReference type="CDD" id="cd03244">
    <property type="entry name" value="ABCC_MRP_domain2"/>
    <property type="match status" value="1"/>
</dbReference>
<dbReference type="Proteomes" id="UP000236544">
    <property type="component" value="Unassembled WGS sequence"/>
</dbReference>
<keyword evidence="5" id="KW-0547">Nucleotide-binding</keyword>
<feature type="domain" description="ABC transporter" evidence="12">
    <location>
        <begin position="1237"/>
        <end position="1473"/>
    </location>
</feature>
<dbReference type="Gene3D" id="1.20.1560.10">
    <property type="entry name" value="ABC transporter type 1, transmembrane domain"/>
    <property type="match status" value="2"/>
</dbReference>
<feature type="transmembrane region" description="Helical" evidence="11">
    <location>
        <begin position="540"/>
        <end position="567"/>
    </location>
</feature>
<protein>
    <submittedName>
        <fullName evidence="14">LAQU0S17e02586g1_1</fullName>
    </submittedName>
</protein>
<dbReference type="InterPro" id="IPR003439">
    <property type="entry name" value="ABC_transporter-like_ATP-bd"/>
</dbReference>
<dbReference type="PANTHER" id="PTHR24223:SF353">
    <property type="entry name" value="ABC TRANSPORTER ATP-BINDING PROTEIN_PERMEASE VMR1-RELATED"/>
    <property type="match status" value="1"/>
</dbReference>
<dbReference type="FunFam" id="3.40.50.300:FF:000630">
    <property type="entry name" value="ATP-binding cassette (ABC) transporter, putative"/>
    <property type="match status" value="1"/>
</dbReference>
<keyword evidence="7 11" id="KW-1133">Transmembrane helix</keyword>
<evidence type="ECO:0000256" key="1">
    <source>
        <dbReference type="ARBA" id="ARBA00004141"/>
    </source>
</evidence>
<feature type="transmembrane region" description="Helical" evidence="11">
    <location>
        <begin position="12"/>
        <end position="37"/>
    </location>
</feature>
<dbReference type="GO" id="GO:0005524">
    <property type="term" value="F:ATP binding"/>
    <property type="evidence" value="ECO:0007669"/>
    <property type="project" value="UniProtKB-KW"/>
</dbReference>
<feature type="transmembrane region" description="Helical" evidence="11">
    <location>
        <begin position="311"/>
        <end position="335"/>
    </location>
</feature>
<evidence type="ECO:0000256" key="10">
    <source>
        <dbReference type="SAM" id="MobiDB-lite"/>
    </source>
</evidence>
<accession>A0A0P1KWE2</accession>
<feature type="transmembrane region" description="Helical" evidence="11">
    <location>
        <begin position="462"/>
        <end position="484"/>
    </location>
</feature>
<reference evidence="15" key="1">
    <citation type="submission" date="2015-10" db="EMBL/GenBank/DDBJ databases">
        <authorList>
            <person name="Devillers H."/>
        </authorList>
    </citation>
    <scope>NUCLEOTIDE SEQUENCE [LARGE SCALE GENOMIC DNA]</scope>
</reference>
<keyword evidence="8 11" id="KW-0472">Membrane</keyword>
<dbReference type="InterPro" id="IPR027417">
    <property type="entry name" value="P-loop_NTPase"/>
</dbReference>
<dbReference type="CDD" id="cd18604">
    <property type="entry name" value="ABC_6TM_VMR1_D2_like"/>
    <property type="match status" value="1"/>
</dbReference>
<proteinExistence type="predicted"/>
<keyword evidence="3 11" id="KW-0812">Transmembrane</keyword>
<evidence type="ECO:0000256" key="4">
    <source>
        <dbReference type="ARBA" id="ARBA00022737"/>
    </source>
</evidence>
<feature type="transmembrane region" description="Helical" evidence="11">
    <location>
        <begin position="1061"/>
        <end position="1080"/>
    </location>
</feature>
<keyword evidence="9" id="KW-0325">Glycoprotein</keyword>
<evidence type="ECO:0000256" key="9">
    <source>
        <dbReference type="ARBA" id="ARBA00023180"/>
    </source>
</evidence>
<dbReference type="InterPro" id="IPR011527">
    <property type="entry name" value="ABC1_TM_dom"/>
</dbReference>
<feature type="transmembrane region" description="Helical" evidence="11">
    <location>
        <begin position="1033"/>
        <end position="1055"/>
    </location>
</feature>
<feature type="region of interest" description="Disordered" evidence="10">
    <location>
        <begin position="860"/>
        <end position="890"/>
    </location>
</feature>
<dbReference type="InterPro" id="IPR017871">
    <property type="entry name" value="ABC_transporter-like_CS"/>
</dbReference>
<dbReference type="CDD" id="cd03250">
    <property type="entry name" value="ABCC_MRP_domain1"/>
    <property type="match status" value="1"/>
</dbReference>
<evidence type="ECO:0000313" key="14">
    <source>
        <dbReference type="EMBL" id="CUS24594.1"/>
    </source>
</evidence>
<evidence type="ECO:0000256" key="3">
    <source>
        <dbReference type="ARBA" id="ARBA00022692"/>
    </source>
</evidence>
<dbReference type="CDD" id="cd18596">
    <property type="entry name" value="ABC_6TM_VMR1_D1_like"/>
    <property type="match status" value="1"/>
</dbReference>
<comment type="subcellular location">
    <subcellularLocation>
        <location evidence="1">Membrane</location>
        <topology evidence="1">Multi-pass membrane protein</topology>
    </subcellularLocation>
</comment>
<feature type="transmembrane region" description="Helical" evidence="11">
    <location>
        <begin position="355"/>
        <end position="372"/>
    </location>
</feature>
<dbReference type="GO" id="GO:0140359">
    <property type="term" value="F:ABC-type transporter activity"/>
    <property type="evidence" value="ECO:0007669"/>
    <property type="project" value="InterPro"/>
</dbReference>
<feature type="domain" description="ABC transporter" evidence="12">
    <location>
        <begin position="634"/>
        <end position="867"/>
    </location>
</feature>
<name>A0A0P1KWE2_9SACH</name>
<evidence type="ECO:0000256" key="11">
    <source>
        <dbReference type="SAM" id="Phobius"/>
    </source>
</evidence>
<organism evidence="14 15">
    <name type="scientific">Lachancea quebecensis</name>
    <dbReference type="NCBI Taxonomy" id="1654605"/>
    <lineage>
        <taxon>Eukaryota</taxon>
        <taxon>Fungi</taxon>
        <taxon>Dikarya</taxon>
        <taxon>Ascomycota</taxon>
        <taxon>Saccharomycotina</taxon>
        <taxon>Saccharomycetes</taxon>
        <taxon>Saccharomycetales</taxon>
        <taxon>Saccharomycetaceae</taxon>
        <taxon>Lachancea</taxon>
    </lineage>
</organism>
<dbReference type="EMBL" id="LN890555">
    <property type="protein sequence ID" value="CUS24594.1"/>
    <property type="molecule type" value="Genomic_DNA"/>
</dbReference>
<evidence type="ECO:0000256" key="5">
    <source>
        <dbReference type="ARBA" id="ARBA00022741"/>
    </source>
</evidence>
<dbReference type="PROSITE" id="PS00211">
    <property type="entry name" value="ABC_TRANSPORTER_1"/>
    <property type="match status" value="2"/>
</dbReference>
<dbReference type="PROSITE" id="PS50893">
    <property type="entry name" value="ABC_TRANSPORTER_2"/>
    <property type="match status" value="2"/>
</dbReference>
<evidence type="ECO:0000256" key="7">
    <source>
        <dbReference type="ARBA" id="ARBA00022989"/>
    </source>
</evidence>
<dbReference type="Pfam" id="PF00664">
    <property type="entry name" value="ABC_membrane"/>
    <property type="match status" value="2"/>
</dbReference>
<gene>
    <name evidence="14" type="ORF">LAQU0_S17e02586g</name>
</gene>
<dbReference type="Gene3D" id="3.40.50.300">
    <property type="entry name" value="P-loop containing nucleotide triphosphate hydrolases"/>
    <property type="match status" value="2"/>
</dbReference>
<dbReference type="GO" id="GO:0000329">
    <property type="term" value="C:fungal-type vacuole membrane"/>
    <property type="evidence" value="ECO:0007669"/>
    <property type="project" value="TreeGrafter"/>
</dbReference>
<keyword evidence="4" id="KW-0677">Repeat</keyword>
<dbReference type="SUPFAM" id="SSF52540">
    <property type="entry name" value="P-loop containing nucleoside triphosphate hydrolases"/>
    <property type="match status" value="2"/>
</dbReference>
<dbReference type="Pfam" id="PF00005">
    <property type="entry name" value="ABC_tran"/>
    <property type="match status" value="2"/>
</dbReference>
<evidence type="ECO:0000256" key="8">
    <source>
        <dbReference type="ARBA" id="ARBA00023136"/>
    </source>
</evidence>
<dbReference type="InterPro" id="IPR036640">
    <property type="entry name" value="ABC1_TM_sf"/>
</dbReference>
<dbReference type="InterPro" id="IPR003593">
    <property type="entry name" value="AAA+_ATPase"/>
</dbReference>
<evidence type="ECO:0000256" key="2">
    <source>
        <dbReference type="ARBA" id="ARBA00022448"/>
    </source>
</evidence>
<feature type="transmembrane region" description="Helical" evidence="11">
    <location>
        <begin position="919"/>
        <end position="939"/>
    </location>
</feature>
<keyword evidence="6" id="KW-0067">ATP-binding</keyword>
<dbReference type="PANTHER" id="PTHR24223">
    <property type="entry name" value="ATP-BINDING CASSETTE SUB-FAMILY C"/>
    <property type="match status" value="1"/>
</dbReference>
<dbReference type="FunFam" id="1.20.1560.10:FF:000010">
    <property type="entry name" value="Multidrug resistance-associated ABC transporter"/>
    <property type="match status" value="1"/>
</dbReference>
<dbReference type="PROSITE" id="PS50929">
    <property type="entry name" value="ABC_TM1F"/>
    <property type="match status" value="2"/>
</dbReference>
<keyword evidence="15" id="KW-1185">Reference proteome</keyword>
<feature type="domain" description="ABC transmembrane type-1" evidence="13">
    <location>
        <begin position="921"/>
        <end position="1201"/>
    </location>
</feature>
<feature type="transmembrane region" description="Helical" evidence="11">
    <location>
        <begin position="208"/>
        <end position="225"/>
    </location>
</feature>
<dbReference type="InterPro" id="IPR050173">
    <property type="entry name" value="ABC_transporter_C-like"/>
</dbReference>
<evidence type="ECO:0000256" key="6">
    <source>
        <dbReference type="ARBA" id="ARBA00022840"/>
    </source>
</evidence>
<keyword evidence="2" id="KW-0813">Transport</keyword>
<feature type="domain" description="ABC transmembrane type-1" evidence="13">
    <location>
        <begin position="323"/>
        <end position="604"/>
    </location>
</feature>
<evidence type="ECO:0000313" key="15">
    <source>
        <dbReference type="Proteomes" id="UP000236544"/>
    </source>
</evidence>